<dbReference type="Pfam" id="PF01323">
    <property type="entry name" value="DSBA"/>
    <property type="match status" value="1"/>
</dbReference>
<dbReference type="SUPFAM" id="SSF52833">
    <property type="entry name" value="Thioredoxin-like"/>
    <property type="match status" value="1"/>
</dbReference>
<gene>
    <name evidence="2" type="ORF">DTL70_18595</name>
</gene>
<comment type="caution">
    <text evidence="2">The sequence shown here is derived from an EMBL/GenBank/DDBJ whole genome shotgun (WGS) entry which is preliminary data.</text>
</comment>
<evidence type="ECO:0000313" key="3">
    <source>
        <dbReference type="Proteomes" id="UP000252914"/>
    </source>
</evidence>
<dbReference type="GO" id="GO:0016491">
    <property type="term" value="F:oxidoreductase activity"/>
    <property type="evidence" value="ECO:0007669"/>
    <property type="project" value="InterPro"/>
</dbReference>
<dbReference type="InterPro" id="IPR036249">
    <property type="entry name" value="Thioredoxin-like_sf"/>
</dbReference>
<dbReference type="EMBL" id="QOIN01000046">
    <property type="protein sequence ID" value="RCG21438.1"/>
    <property type="molecule type" value="Genomic_DNA"/>
</dbReference>
<dbReference type="PANTHER" id="PTHR13887">
    <property type="entry name" value="GLUTATHIONE S-TRANSFERASE KAPPA"/>
    <property type="match status" value="1"/>
</dbReference>
<organism evidence="2 3">
    <name type="scientific">Streptomyces diacarni</name>
    <dbReference type="NCBI Taxonomy" id="2800381"/>
    <lineage>
        <taxon>Bacteria</taxon>
        <taxon>Bacillati</taxon>
        <taxon>Actinomycetota</taxon>
        <taxon>Actinomycetes</taxon>
        <taxon>Kitasatosporales</taxon>
        <taxon>Streptomycetaceae</taxon>
        <taxon>Streptomyces</taxon>
    </lineage>
</organism>
<dbReference type="PANTHER" id="PTHR13887:SF41">
    <property type="entry name" value="THIOREDOXIN SUPERFAMILY PROTEIN"/>
    <property type="match status" value="1"/>
</dbReference>
<dbReference type="AlphaFoldDB" id="A0A367ETI5"/>
<dbReference type="Gene3D" id="3.40.30.10">
    <property type="entry name" value="Glutaredoxin"/>
    <property type="match status" value="1"/>
</dbReference>
<protein>
    <submittedName>
        <fullName evidence="2">Dithiol-disulfide isomerase</fullName>
    </submittedName>
</protein>
<name>A0A367ETI5_9ACTN</name>
<feature type="domain" description="DSBA-like thioredoxin" evidence="1">
    <location>
        <begin position="10"/>
        <end position="152"/>
    </location>
</feature>
<keyword evidence="2" id="KW-0413">Isomerase</keyword>
<proteinExistence type="predicted"/>
<keyword evidence="3" id="KW-1185">Reference proteome</keyword>
<accession>A0A367ETI5</accession>
<dbReference type="GO" id="GO:0016853">
    <property type="term" value="F:isomerase activity"/>
    <property type="evidence" value="ECO:0007669"/>
    <property type="project" value="UniProtKB-KW"/>
</dbReference>
<reference evidence="2 3" key="1">
    <citation type="submission" date="2018-06" db="EMBL/GenBank/DDBJ databases">
        <title>Streptomyces reniochalinae sp. nov. and Streptomyces diacarnus sp. nov. from marine sponges.</title>
        <authorList>
            <person name="Li L."/>
        </authorList>
    </citation>
    <scope>NUCLEOTIDE SEQUENCE [LARGE SCALE GENOMIC DNA]</scope>
    <source>
        <strain evidence="2 3">LHW51701</strain>
    </source>
</reference>
<evidence type="ECO:0000313" key="2">
    <source>
        <dbReference type="EMBL" id="RCG21438.1"/>
    </source>
</evidence>
<sequence length="206" mass="22610">MVSGRTPHRIALVHDFVCARSYLAFTRLRRAHALHRAEGGTARLVLRPYQIRPDAPAEGEPLFDLHRRERGEAVARAIRADRTLGAADGLDLRFDRAVFTNTRAAHHLTAQAAAQHRALDMAARLFRAYFTDGLNIADPHVLADLAAEVGVRPEPDLGGHLTAELARTRHLGSPTGPVLLADGHPVLSEEPTEEELRNCLRTGAPR</sequence>
<dbReference type="InterPro" id="IPR001853">
    <property type="entry name" value="DSBA-like_thioredoxin_dom"/>
</dbReference>
<evidence type="ECO:0000259" key="1">
    <source>
        <dbReference type="Pfam" id="PF01323"/>
    </source>
</evidence>
<dbReference type="Proteomes" id="UP000252914">
    <property type="component" value="Unassembled WGS sequence"/>
</dbReference>